<protein>
    <submittedName>
        <fullName evidence="3">Transposase</fullName>
    </submittedName>
</protein>
<evidence type="ECO:0000313" key="3">
    <source>
        <dbReference type="EMBL" id="CAI4032684.1"/>
    </source>
</evidence>
<organism evidence="3 5">
    <name type="scientific">Nitrospira tepida</name>
    <dbReference type="NCBI Taxonomy" id="2973512"/>
    <lineage>
        <taxon>Bacteria</taxon>
        <taxon>Pseudomonadati</taxon>
        <taxon>Nitrospirota</taxon>
        <taxon>Nitrospiria</taxon>
        <taxon>Nitrospirales</taxon>
        <taxon>Nitrospiraceae</taxon>
        <taxon>Nitrospira</taxon>
    </lineage>
</organism>
<feature type="region of interest" description="Disordered" evidence="1">
    <location>
        <begin position="184"/>
        <end position="204"/>
    </location>
</feature>
<dbReference type="PANTHER" id="PTHR33408">
    <property type="entry name" value="TRANSPOSASE"/>
    <property type="match status" value="1"/>
</dbReference>
<dbReference type="Proteomes" id="UP001179121">
    <property type="component" value="Chromosome"/>
</dbReference>
<dbReference type="AlphaFoldDB" id="A0AA86N102"/>
<dbReference type="Pfam" id="PF05598">
    <property type="entry name" value="DUF772"/>
    <property type="match status" value="1"/>
</dbReference>
<evidence type="ECO:0000313" key="5">
    <source>
        <dbReference type="Proteomes" id="UP001179121"/>
    </source>
</evidence>
<evidence type="ECO:0000256" key="1">
    <source>
        <dbReference type="SAM" id="MobiDB-lite"/>
    </source>
</evidence>
<proteinExistence type="predicted"/>
<evidence type="ECO:0000259" key="2">
    <source>
        <dbReference type="Pfam" id="PF05598"/>
    </source>
</evidence>
<sequence length="232" mass="25998">MTTRTFRPYDPDELWLLPPSPRDWLPEDHLAYFLADLVEELNLQPILATYGGVTRGTAPYHPQLLVKVLLYAYAVGIPASRQIARKLEEDVAFRVLAANQRPDFRTLSDFRKQHLTALADLFVQVLKLCQRAGLVKLGHIALDGTKIKANASKHKAMSYGRMVTEEARLTAEVQRLLTQAEAADARDDAAYGPDRRGDELPAELARREQRLETIRAAKAVLEQEAQAEAALT</sequence>
<reference evidence="3" key="1">
    <citation type="submission" date="2022-10" db="EMBL/GenBank/DDBJ databases">
        <authorList>
            <person name="Koch H."/>
        </authorList>
    </citation>
    <scope>NUCLEOTIDE SEQUENCE</scope>
    <source>
        <strain evidence="3">DNF</strain>
    </source>
</reference>
<keyword evidence="5" id="KW-1185">Reference proteome</keyword>
<dbReference type="PANTHER" id="PTHR33408:SF2">
    <property type="entry name" value="TRANSPOSASE DDE DOMAIN-CONTAINING PROTEIN"/>
    <property type="match status" value="1"/>
</dbReference>
<gene>
    <name evidence="3" type="ORF">DNFV4_03114</name>
    <name evidence="4" type="ORF">DNFV4_03851</name>
</gene>
<evidence type="ECO:0000313" key="4">
    <source>
        <dbReference type="EMBL" id="CAI4033415.1"/>
    </source>
</evidence>
<name>A0AA86N102_9BACT</name>
<dbReference type="InterPro" id="IPR008490">
    <property type="entry name" value="Transposase_InsH_N"/>
</dbReference>
<accession>A0AA86N102</accession>
<dbReference type="KEGG" id="nti:DNFV4_03851"/>
<dbReference type="EMBL" id="OX365700">
    <property type="protein sequence ID" value="CAI4033415.1"/>
    <property type="molecule type" value="Genomic_DNA"/>
</dbReference>
<dbReference type="EMBL" id="OX365700">
    <property type="protein sequence ID" value="CAI4032684.1"/>
    <property type="molecule type" value="Genomic_DNA"/>
</dbReference>
<dbReference type="KEGG" id="nti:DNFV4_03114"/>
<feature type="domain" description="Transposase InsH N-terminal" evidence="2">
    <location>
        <begin position="22"/>
        <end position="113"/>
    </location>
</feature>